<dbReference type="AlphaFoldDB" id="G7E0V8"/>
<accession>G7E0V8</accession>
<dbReference type="PANTHER" id="PTHR12203">
    <property type="entry name" value="KDEL LYS-ASP-GLU-LEU CONTAINING - RELATED"/>
    <property type="match status" value="1"/>
</dbReference>
<dbReference type="SMART" id="SM00672">
    <property type="entry name" value="CAP10"/>
    <property type="match status" value="1"/>
</dbReference>
<dbReference type="HOGENOM" id="CLU_005027_3_1_1"/>
<dbReference type="OrthoDB" id="541052at2759"/>
<evidence type="ECO:0000313" key="2">
    <source>
        <dbReference type="EMBL" id="GAA96468.1"/>
    </source>
</evidence>
<proteinExistence type="predicted"/>
<dbReference type="EMBL" id="BABT02000090">
    <property type="protein sequence ID" value="GAA96468.1"/>
    <property type="molecule type" value="Genomic_DNA"/>
</dbReference>
<feature type="domain" description="Glycosyl transferase CAP10" evidence="1">
    <location>
        <begin position="374"/>
        <end position="644"/>
    </location>
</feature>
<organism evidence="2 3">
    <name type="scientific">Mixia osmundae (strain CBS 9802 / IAM 14324 / JCM 22182 / KY 12970)</name>
    <dbReference type="NCBI Taxonomy" id="764103"/>
    <lineage>
        <taxon>Eukaryota</taxon>
        <taxon>Fungi</taxon>
        <taxon>Dikarya</taxon>
        <taxon>Basidiomycota</taxon>
        <taxon>Pucciniomycotina</taxon>
        <taxon>Mixiomycetes</taxon>
        <taxon>Mixiales</taxon>
        <taxon>Mixiaceae</taxon>
        <taxon>Mixia</taxon>
    </lineage>
</organism>
<name>G7E0V8_MIXOS</name>
<comment type="caution">
    <text evidence="2">The sequence shown here is derived from an EMBL/GenBank/DDBJ whole genome shotgun (WGS) entry which is preliminary data.</text>
</comment>
<evidence type="ECO:0000313" key="3">
    <source>
        <dbReference type="Proteomes" id="UP000009131"/>
    </source>
</evidence>
<evidence type="ECO:0000259" key="1">
    <source>
        <dbReference type="SMART" id="SM00672"/>
    </source>
</evidence>
<sequence length="744" mass="84940">MTLLKGLTKLSRYIILFLVAIGLAADLADWETSITRSVTPSWIANRVPAWSVIPPHSVIQVGYDGQELKPSSPLPDLAFPADRFGRAERLAAEAGLGTAQHNYSISSHTGELILADRSGAIPHDLGVHPIRALMSAAQARWDKLHVLQSQDLPQAVEEYMRRYDRSPPRGFDRWWKYAVENNVQLKDEYDGLFRGIEPYFAIPASILRSRTVRLAEENASLAMLVTLDPHAPSKDRLNYHAHEQSQNRVKDALEDMRHLIGLLPEGFDMVCWLAEAGYSGISYEHKEHLRHLARKWEEITQEEADGFRPVQAHTEQPFLDLCPGGSALALALNEQWFNNLTVSPDLPESRAFIYDHQLAKDACNTPEIYWGHDQAHRAGIHRRILPMFVRAHTSTRSDILMPSRDITIKSTGLYDDGSFEPEWDQKAHAKLYWRGPLTGASFDNTARKLWQSSPRFRLIRNFQTRAASVRRRIWAEKMAGTTVRHDVSYNHVVKHFTDFALTGRPIQCQPEVCKELEALVSFVPEPTPTEHLEYKYLLDIDGNGYSSFFFDAMNTNSAVFKSTVFDEWWSERIMPWLHYVPVHADYSDIPDIMTFFEGVSANGQNSILAKKIADEGKAWVNTFAREEDKRAYHYRLLLEWMRLWHRNEDDDWSFELPETDPDLGPPAPRSDAHWLHADSARRGSPDLHCRTTEVLSISHCLFPQRTSVVQSAATDKSRVASAEADLSWHRHQRDQLAVQEVVMG</sequence>
<dbReference type="Proteomes" id="UP000009131">
    <property type="component" value="Unassembled WGS sequence"/>
</dbReference>
<dbReference type="eggNOG" id="KOG2458">
    <property type="taxonomic scope" value="Eukaryota"/>
</dbReference>
<gene>
    <name evidence="2" type="primary">Mo03135</name>
    <name evidence="2" type="ORF">E5Q_03135</name>
</gene>
<dbReference type="Pfam" id="PF05686">
    <property type="entry name" value="Glyco_transf_90"/>
    <property type="match status" value="1"/>
</dbReference>
<protein>
    <recommendedName>
        <fullName evidence="1">Glycosyl transferase CAP10 domain-containing protein</fullName>
    </recommendedName>
</protein>
<dbReference type="InterPro" id="IPR051091">
    <property type="entry name" value="O-Glucosyltr/Glycosyltrsf_90"/>
</dbReference>
<dbReference type="InParanoid" id="G7E0V8"/>
<dbReference type="InterPro" id="IPR006598">
    <property type="entry name" value="CAP10"/>
</dbReference>
<reference evidence="2 3" key="1">
    <citation type="journal article" date="2011" name="J. Gen. Appl. Microbiol.">
        <title>Draft genome sequencing of the enigmatic basidiomycete Mixia osmundae.</title>
        <authorList>
            <person name="Nishida H."/>
            <person name="Nagatsuka Y."/>
            <person name="Sugiyama J."/>
        </authorList>
    </citation>
    <scope>NUCLEOTIDE SEQUENCE [LARGE SCALE GENOMIC DNA]</scope>
    <source>
        <strain evidence="3">CBS 9802 / IAM 14324 / JCM 22182 / KY 12970</strain>
    </source>
</reference>
<dbReference type="PANTHER" id="PTHR12203:SF118">
    <property type="entry name" value="BETA-1,2-XYLOSYLTRANSFERASE 1"/>
    <property type="match status" value="1"/>
</dbReference>
<dbReference type="RefSeq" id="XP_014568081.1">
    <property type="nucleotide sequence ID" value="XM_014712595.1"/>
</dbReference>
<reference evidence="2 3" key="2">
    <citation type="journal article" date="2012" name="Open Biol.">
        <title>Characteristics of nucleosomes and linker DNA regions on the genome of the basidiomycete Mixia osmundae revealed by mono- and dinucleosome mapping.</title>
        <authorList>
            <person name="Nishida H."/>
            <person name="Kondo S."/>
            <person name="Matsumoto T."/>
            <person name="Suzuki Y."/>
            <person name="Yoshikawa H."/>
            <person name="Taylor T.D."/>
            <person name="Sugiyama J."/>
        </authorList>
    </citation>
    <scope>NUCLEOTIDE SEQUENCE [LARGE SCALE GENOMIC DNA]</scope>
    <source>
        <strain evidence="3">CBS 9802 / IAM 14324 / JCM 22182 / KY 12970</strain>
    </source>
</reference>
<keyword evidence="3" id="KW-1185">Reference proteome</keyword>